<dbReference type="Proteomes" id="UP001596099">
    <property type="component" value="Unassembled WGS sequence"/>
</dbReference>
<accession>A0ABD5RPQ4</accession>
<feature type="region of interest" description="Disordered" evidence="1">
    <location>
        <begin position="114"/>
        <end position="136"/>
    </location>
</feature>
<organism evidence="3 4">
    <name type="scientific">Halomarina salina</name>
    <dbReference type="NCBI Taxonomy" id="1872699"/>
    <lineage>
        <taxon>Archaea</taxon>
        <taxon>Methanobacteriati</taxon>
        <taxon>Methanobacteriota</taxon>
        <taxon>Stenosarchaea group</taxon>
        <taxon>Halobacteria</taxon>
        <taxon>Halobacteriales</taxon>
        <taxon>Natronomonadaceae</taxon>
        <taxon>Halomarina</taxon>
    </lineage>
</organism>
<dbReference type="Pfam" id="PF10517">
    <property type="entry name" value="DM13"/>
    <property type="match status" value="1"/>
</dbReference>
<evidence type="ECO:0000259" key="2">
    <source>
        <dbReference type="PROSITE" id="PS51549"/>
    </source>
</evidence>
<gene>
    <name evidence="3" type="ORF">ACFPYI_14965</name>
</gene>
<dbReference type="InterPro" id="IPR019545">
    <property type="entry name" value="DM13_domain"/>
</dbReference>
<name>A0ABD5RPQ4_9EURY</name>
<evidence type="ECO:0000256" key="1">
    <source>
        <dbReference type="SAM" id="MobiDB-lite"/>
    </source>
</evidence>
<sequence length="164" mass="17331">MNRRLGTALTVLAVVIVVVAGPVVYDLFAPERSTTVVEAGPGDGATTLATGTFSGADAAHRVSGTVSLVEEDGTHVLYFQNYSQTQGPDVFVYLTPDGDPTTRDQIDRGVKVRIDGGADGGESTKEGTFRQELPGDIDPTQYRGVSVWCDDFSVPFGSATLTDE</sequence>
<protein>
    <submittedName>
        <fullName evidence="3">DM13 domain-containing protein</fullName>
    </submittedName>
</protein>
<evidence type="ECO:0000313" key="4">
    <source>
        <dbReference type="Proteomes" id="UP001596099"/>
    </source>
</evidence>
<dbReference type="AlphaFoldDB" id="A0ABD5RPQ4"/>
<feature type="compositionally biased region" description="Basic and acidic residues" evidence="1">
    <location>
        <begin position="114"/>
        <end position="129"/>
    </location>
</feature>
<comment type="caution">
    <text evidence="3">The sequence shown here is derived from an EMBL/GenBank/DDBJ whole genome shotgun (WGS) entry which is preliminary data.</text>
</comment>
<dbReference type="PROSITE" id="PS51549">
    <property type="entry name" value="DM13"/>
    <property type="match status" value="1"/>
</dbReference>
<dbReference type="EMBL" id="JBHSQH010000001">
    <property type="protein sequence ID" value="MFC5972637.1"/>
    <property type="molecule type" value="Genomic_DNA"/>
</dbReference>
<reference evidence="3 4" key="1">
    <citation type="journal article" date="2019" name="Int. J. Syst. Evol. Microbiol.">
        <title>The Global Catalogue of Microorganisms (GCM) 10K type strain sequencing project: providing services to taxonomists for standard genome sequencing and annotation.</title>
        <authorList>
            <consortium name="The Broad Institute Genomics Platform"/>
            <consortium name="The Broad Institute Genome Sequencing Center for Infectious Disease"/>
            <person name="Wu L."/>
            <person name="Ma J."/>
        </authorList>
    </citation>
    <scope>NUCLEOTIDE SEQUENCE [LARGE SCALE GENOMIC DNA]</scope>
    <source>
        <strain evidence="3 4">CGMCC 1.12543</strain>
    </source>
</reference>
<keyword evidence="4" id="KW-1185">Reference proteome</keyword>
<evidence type="ECO:0000313" key="3">
    <source>
        <dbReference type="EMBL" id="MFC5972637.1"/>
    </source>
</evidence>
<dbReference type="RefSeq" id="WP_247416248.1">
    <property type="nucleotide sequence ID" value="NZ_JALLGW010000001.1"/>
</dbReference>
<feature type="domain" description="DM13" evidence="2">
    <location>
        <begin position="51"/>
        <end position="162"/>
    </location>
</feature>
<proteinExistence type="predicted"/>